<dbReference type="SMART" id="SM00283">
    <property type="entry name" value="MA"/>
    <property type="match status" value="1"/>
</dbReference>
<protein>
    <recommendedName>
        <fullName evidence="5">Methyl-accepting transducer domain-containing protein</fullName>
    </recommendedName>
</protein>
<dbReference type="SUPFAM" id="SSF58104">
    <property type="entry name" value="Methyl-accepting chemotaxis protein (MCP) signaling domain"/>
    <property type="match status" value="1"/>
</dbReference>
<proteinExistence type="predicted"/>
<accession>A0A4Z0WGJ7</accession>
<organism evidence="6 7">
    <name type="scientific">Natronospirillum operosum</name>
    <dbReference type="NCBI Taxonomy" id="2759953"/>
    <lineage>
        <taxon>Bacteria</taxon>
        <taxon>Pseudomonadati</taxon>
        <taxon>Pseudomonadota</taxon>
        <taxon>Gammaproteobacteria</taxon>
        <taxon>Oceanospirillales</taxon>
        <taxon>Natronospirillaceae</taxon>
        <taxon>Natronospirillum</taxon>
    </lineage>
</organism>
<dbReference type="Pfam" id="PF00015">
    <property type="entry name" value="MCPsignal"/>
    <property type="match status" value="1"/>
</dbReference>
<name>A0A4Z0WGJ7_9GAMM</name>
<evidence type="ECO:0000313" key="6">
    <source>
        <dbReference type="EMBL" id="TGG93550.1"/>
    </source>
</evidence>
<dbReference type="PROSITE" id="PS50111">
    <property type="entry name" value="CHEMOTAXIS_TRANSDUC_2"/>
    <property type="match status" value="1"/>
</dbReference>
<reference evidence="6 7" key="1">
    <citation type="submission" date="2019-04" db="EMBL/GenBank/DDBJ databases">
        <title>Natronospirillum operosus gen. nov., sp. nov., a haloalkaliphilic satellite isolated from decaying biomass of laboratory culture of cyanobacterium Geitlerinema sp. and proposal of Natronospirillaceae fam. nov. and Saccharospirillaceae fam. nov.</title>
        <authorList>
            <person name="Kevbrin V."/>
            <person name="Boltyanskaya Y."/>
            <person name="Koziaeva V."/>
            <person name="Grouzdev D.S."/>
            <person name="Park M."/>
            <person name="Cho J."/>
        </authorList>
    </citation>
    <scope>NUCLEOTIDE SEQUENCE [LARGE SCALE GENOMIC DNA]</scope>
    <source>
        <strain evidence="6 7">G-116</strain>
    </source>
</reference>
<gene>
    <name evidence="6" type="ORF">E4656_10935</name>
</gene>
<feature type="compositionally biased region" description="Polar residues" evidence="4">
    <location>
        <begin position="11"/>
        <end position="31"/>
    </location>
</feature>
<dbReference type="GO" id="GO:0007165">
    <property type="term" value="P:signal transduction"/>
    <property type="evidence" value="ECO:0007669"/>
    <property type="project" value="UniProtKB-KW"/>
</dbReference>
<dbReference type="GO" id="GO:0016020">
    <property type="term" value="C:membrane"/>
    <property type="evidence" value="ECO:0007669"/>
    <property type="project" value="UniProtKB-SubCell"/>
</dbReference>
<comment type="subcellular location">
    <subcellularLocation>
        <location evidence="1">Membrane</location>
    </subcellularLocation>
</comment>
<feature type="region of interest" description="Disordered" evidence="4">
    <location>
        <begin position="1"/>
        <end position="31"/>
    </location>
</feature>
<dbReference type="AlphaFoldDB" id="A0A4Z0WGJ7"/>
<comment type="caution">
    <text evidence="6">The sequence shown here is derived from an EMBL/GenBank/DDBJ whole genome shotgun (WGS) entry which is preliminary data.</text>
</comment>
<evidence type="ECO:0000256" key="3">
    <source>
        <dbReference type="PROSITE-ProRule" id="PRU00284"/>
    </source>
</evidence>
<evidence type="ECO:0000256" key="4">
    <source>
        <dbReference type="SAM" id="MobiDB-lite"/>
    </source>
</evidence>
<dbReference type="PANTHER" id="PTHR32089">
    <property type="entry name" value="METHYL-ACCEPTING CHEMOTAXIS PROTEIN MCPB"/>
    <property type="match status" value="1"/>
</dbReference>
<evidence type="ECO:0000256" key="1">
    <source>
        <dbReference type="ARBA" id="ARBA00004370"/>
    </source>
</evidence>
<dbReference type="InterPro" id="IPR004089">
    <property type="entry name" value="MCPsignal_dom"/>
</dbReference>
<keyword evidence="2 3" id="KW-0807">Transducer</keyword>
<dbReference type="PANTHER" id="PTHR32089:SF112">
    <property type="entry name" value="LYSOZYME-LIKE PROTEIN-RELATED"/>
    <property type="match status" value="1"/>
</dbReference>
<feature type="domain" description="Methyl-accepting transducer" evidence="5">
    <location>
        <begin position="32"/>
        <end position="228"/>
    </location>
</feature>
<dbReference type="OrthoDB" id="8724574at2"/>
<dbReference type="EMBL" id="SRMF01000003">
    <property type="protein sequence ID" value="TGG93550.1"/>
    <property type="molecule type" value="Genomic_DNA"/>
</dbReference>
<dbReference type="Proteomes" id="UP000297475">
    <property type="component" value="Unassembled WGS sequence"/>
</dbReference>
<dbReference type="Gene3D" id="1.10.287.950">
    <property type="entry name" value="Methyl-accepting chemotaxis protein"/>
    <property type="match status" value="2"/>
</dbReference>
<sequence>MSEPLDIALQSPASGSQYDAVSGHSGNWSGPTAVNELTTAIEEVATNANHTADESQRTHGAKKVDDSTQAIETLSGRIQSASTEINQLVERVKDITGVLDVIRGIAEQTNLLALNAAIEAARAGESGRGFAVVADEARSLAHRTAESTKESSALQEISDLVSKINERNASVASASEQQAQVARDVDRSLVKIRDVSSQNASGADQTSASSRELARQASELHDVVSEFRI</sequence>
<dbReference type="GO" id="GO:0006935">
    <property type="term" value="P:chemotaxis"/>
    <property type="evidence" value="ECO:0007669"/>
    <property type="project" value="UniProtKB-ARBA"/>
</dbReference>
<evidence type="ECO:0000256" key="2">
    <source>
        <dbReference type="ARBA" id="ARBA00023224"/>
    </source>
</evidence>
<keyword evidence="7" id="KW-1185">Reference proteome</keyword>
<evidence type="ECO:0000259" key="5">
    <source>
        <dbReference type="PROSITE" id="PS50111"/>
    </source>
</evidence>
<evidence type="ECO:0000313" key="7">
    <source>
        <dbReference type="Proteomes" id="UP000297475"/>
    </source>
</evidence>